<gene>
    <name evidence="1" type="ORF">BH720_19840</name>
</gene>
<organism evidence="1">
    <name type="scientific">Desertifilum tharense IPPAS B-1220</name>
    <dbReference type="NCBI Taxonomy" id="1781255"/>
    <lineage>
        <taxon>Bacteria</taxon>
        <taxon>Bacillati</taxon>
        <taxon>Cyanobacteriota</taxon>
        <taxon>Cyanophyceae</taxon>
        <taxon>Desertifilales</taxon>
        <taxon>Desertifilaceae</taxon>
        <taxon>Desertifilum</taxon>
    </lineage>
</organism>
<comment type="caution">
    <text evidence="1">The sequence shown here is derived from an EMBL/GenBank/DDBJ whole genome shotgun (WGS) entry which is preliminary data.</text>
</comment>
<evidence type="ECO:0000313" key="1">
    <source>
        <dbReference type="EMBL" id="OEJ73481.1"/>
    </source>
</evidence>
<proteinExistence type="predicted"/>
<name>A0A1E5QFV3_9CYAN</name>
<dbReference type="RefSeq" id="WP_069968952.1">
    <property type="nucleotide sequence ID" value="NZ_CM124774.1"/>
</dbReference>
<accession>A0A1E5QFV3</accession>
<dbReference type="STRING" id="1781255.BH720_19840"/>
<protein>
    <submittedName>
        <fullName evidence="1">Uncharacterized protein</fullName>
    </submittedName>
</protein>
<reference evidence="1" key="1">
    <citation type="submission" date="2016-09" db="EMBL/GenBank/DDBJ databases">
        <title>Draft genome of thermotolerant cyanobacterium Desertifilum sp. strain IPPAS B-1220.</title>
        <authorList>
            <person name="Sinetova M.A."/>
            <person name="Bolakhan K."/>
            <person name="Zayadan B.K."/>
            <person name="Mironov K.S."/>
            <person name="Ustinova V."/>
            <person name="Kupriyanova E.V."/>
            <person name="Sidorov R.A."/>
            <person name="Skrypnik A.N."/>
            <person name="Gogoleva N.E."/>
            <person name="Gogolev Y.V."/>
            <person name="Los D.A."/>
        </authorList>
    </citation>
    <scope>NUCLEOTIDE SEQUENCE [LARGE SCALE GENOMIC DNA]</scope>
    <source>
        <strain evidence="1">IPPAS B-1220</strain>
    </source>
</reference>
<dbReference type="EMBL" id="MJGC01000088">
    <property type="protein sequence ID" value="OEJ73481.1"/>
    <property type="molecule type" value="Genomic_DNA"/>
</dbReference>
<sequence>MVLRTNSDWDLSVDNRNGQLALVVEVKRKTNVSPEWAAKLRQNILAHGTFPKAPYFLMVFPDQFYLWSNAEADRDRSEPTYIIDASPILQPYFERAGVTADQISGDSLELIVTSWLGEIIHSDRIPDNIDASQQWLIESGLYTALVGGKLCRLG</sequence>
<dbReference type="AlphaFoldDB" id="A0A1E5QFV3"/>
<dbReference type="OrthoDB" id="426951at2"/>